<gene>
    <name evidence="5" type="ORF">SRT_10960</name>
</gene>
<dbReference type="EMBL" id="AP014612">
    <property type="protein sequence ID" value="BAQ24357.1"/>
    <property type="molecule type" value="Genomic_DNA"/>
</dbReference>
<feature type="domain" description="Hydroxymethylglutaryl-coenzyme A synthase N-terminal" evidence="3">
    <location>
        <begin position="43"/>
        <end position="105"/>
    </location>
</feature>
<dbReference type="PANTHER" id="PTHR43323:SF2">
    <property type="entry name" value="HYDROXYMETHYLGLUTARYL-COA SYNTHASE"/>
    <property type="match status" value="1"/>
</dbReference>
<dbReference type="RefSeq" id="WP_223213918.1">
    <property type="nucleotide sequence ID" value="NZ_AP014612.1"/>
</dbReference>
<evidence type="ECO:0000313" key="6">
    <source>
        <dbReference type="Proteomes" id="UP000217758"/>
    </source>
</evidence>
<evidence type="ECO:0000259" key="4">
    <source>
        <dbReference type="Pfam" id="PF08540"/>
    </source>
</evidence>
<protein>
    <submittedName>
        <fullName evidence="5">Hydroxymethylglutaryl-CoA synthase family protein</fullName>
    </submittedName>
</protein>
<dbReference type="AlphaFoldDB" id="A0A1L7LJJ7"/>
<keyword evidence="6" id="KW-1185">Reference proteome</keyword>
<reference evidence="5 6" key="1">
    <citation type="journal article" date="2016" name="Microbiol. Immunol.">
        <title>Complete genome sequence of Streptococcus troglodytae TKU31 isolated from the oral cavity of a chimpanzee (Pan troglodytes).</title>
        <authorList>
            <person name="Okamoto M."/>
            <person name="Naito M."/>
            <person name="Miyanohara M."/>
            <person name="Imai S."/>
            <person name="Nomura Y."/>
            <person name="Saito W."/>
            <person name="Momoi Y."/>
            <person name="Takada K."/>
            <person name="Miyabe-Nishiwaki T."/>
            <person name="Tomonaga M."/>
            <person name="Hanada N."/>
        </authorList>
    </citation>
    <scope>NUCLEOTIDE SEQUENCE [LARGE SCALE GENOMIC DNA]</scope>
    <source>
        <strain evidence="6">TKU 31</strain>
    </source>
</reference>
<comment type="similarity">
    <text evidence="1">Belongs to the thiolase-like superfamily. HMG-CoA synthase family.</text>
</comment>
<feature type="domain" description="Hydroxymethylglutaryl-coenzyme A synthase C-terminal" evidence="4">
    <location>
        <begin position="138"/>
        <end position="200"/>
    </location>
</feature>
<dbReference type="InterPro" id="IPR016039">
    <property type="entry name" value="Thiolase-like"/>
</dbReference>
<dbReference type="Pfam" id="PF08540">
    <property type="entry name" value="HMG_CoA_synt_C"/>
    <property type="match status" value="2"/>
</dbReference>
<dbReference type="SUPFAM" id="SSF53901">
    <property type="entry name" value="Thiolase-like"/>
    <property type="match status" value="2"/>
</dbReference>
<organism evidence="5 6">
    <name type="scientific">Streptococcus troglodytae</name>
    <dbReference type="NCBI Taxonomy" id="1111760"/>
    <lineage>
        <taxon>Bacteria</taxon>
        <taxon>Bacillati</taxon>
        <taxon>Bacillota</taxon>
        <taxon>Bacilli</taxon>
        <taxon>Lactobacillales</taxon>
        <taxon>Streptococcaceae</taxon>
        <taxon>Streptococcus</taxon>
    </lineage>
</organism>
<proteinExistence type="inferred from homology"/>
<dbReference type="Proteomes" id="UP000217758">
    <property type="component" value="Chromosome"/>
</dbReference>
<evidence type="ECO:0000256" key="2">
    <source>
        <dbReference type="ARBA" id="ARBA00022679"/>
    </source>
</evidence>
<accession>A0A1L7LJJ7</accession>
<dbReference type="KEGG" id="strg:SRT_10960"/>
<evidence type="ECO:0000259" key="3">
    <source>
        <dbReference type="Pfam" id="PF01154"/>
    </source>
</evidence>
<dbReference type="PANTHER" id="PTHR43323">
    <property type="entry name" value="3-HYDROXY-3-METHYLGLUTARYL COENZYME A SYNTHASE"/>
    <property type="match status" value="1"/>
</dbReference>
<dbReference type="CDD" id="cd00827">
    <property type="entry name" value="init_cond_enzymes"/>
    <property type="match status" value="1"/>
</dbReference>
<dbReference type="GO" id="GO:0004421">
    <property type="term" value="F:hydroxymethylglutaryl-CoA synthase activity"/>
    <property type="evidence" value="ECO:0007669"/>
    <property type="project" value="InterPro"/>
</dbReference>
<dbReference type="Pfam" id="PF01154">
    <property type="entry name" value="HMG_CoA_synt_N"/>
    <property type="match status" value="1"/>
</dbReference>
<feature type="domain" description="Hydroxymethylglutaryl-coenzyme A synthase C-terminal" evidence="4">
    <location>
        <begin position="203"/>
        <end position="341"/>
    </location>
</feature>
<dbReference type="InterPro" id="IPR013746">
    <property type="entry name" value="HMG_CoA_synt_C_dom"/>
</dbReference>
<dbReference type="InterPro" id="IPR013528">
    <property type="entry name" value="HMG_CoA_synth_N"/>
</dbReference>
<dbReference type="Gene3D" id="3.40.47.10">
    <property type="match status" value="2"/>
</dbReference>
<name>A0A1L7LJJ7_9STRE</name>
<evidence type="ECO:0000313" key="5">
    <source>
        <dbReference type="EMBL" id="BAQ24357.1"/>
    </source>
</evidence>
<dbReference type="GO" id="GO:0006084">
    <property type="term" value="P:acetyl-CoA metabolic process"/>
    <property type="evidence" value="ECO:0007669"/>
    <property type="project" value="InterPro"/>
</dbReference>
<sequence length="346" mass="38932">MSKEEKNSIELVITSSESGLDFGKSLSTYIHDYLGLSKSCRLFEIKQACYGGTAAFHMASCFVASQVSPGARALVIATDVARAAARYTYAEASQAVGAIAMLVSENPKVLELDFGASGQYSYEVMDTCRPLPDIETGDADLSLLSYLDCFSNSYKKYAEKVEDVDFIKTFDYLVFHTPFAGMVKGAHRKLMRELFKVGPSEANADFLKRVQPSLEYCVQVGNVYSATTYLALCGLIDYGDIKGNERIGIFSYGSGCSSEFYSGTLTECSREQLAKMKIGEHLNIRYKLTIDEYDRVIDENAEWLFGIKDKEVEYSKFIKIYNHFFKGKNYLVLDRVSDYHREYKWS</sequence>
<keyword evidence="2" id="KW-0808">Transferase</keyword>
<evidence type="ECO:0000256" key="1">
    <source>
        <dbReference type="ARBA" id="ARBA00007061"/>
    </source>
</evidence>